<dbReference type="OrthoDB" id="10250990at2759"/>
<evidence type="ECO:0000259" key="6">
    <source>
        <dbReference type="SMART" id="SM00903"/>
    </source>
</evidence>
<reference evidence="7" key="1">
    <citation type="submission" date="2018-04" db="EMBL/GenBank/DDBJ databases">
        <title>Whole genome sequencing of Hypsizygus marmoreus.</title>
        <authorList>
            <person name="Choi I.-G."/>
            <person name="Min B."/>
            <person name="Kim J.-G."/>
            <person name="Kim S."/>
            <person name="Oh Y.-L."/>
            <person name="Kong W.-S."/>
            <person name="Park H."/>
            <person name="Jeong J."/>
            <person name="Song E.-S."/>
        </authorList>
    </citation>
    <scope>NUCLEOTIDE SEQUENCE [LARGE SCALE GENOMIC DNA]</scope>
    <source>
        <strain evidence="7">51987-8</strain>
    </source>
</reference>
<evidence type="ECO:0000256" key="2">
    <source>
        <dbReference type="ARBA" id="ARBA00022630"/>
    </source>
</evidence>
<evidence type="ECO:0000256" key="4">
    <source>
        <dbReference type="ARBA" id="ARBA00038054"/>
    </source>
</evidence>
<gene>
    <name evidence="7" type="primary">ywrF</name>
    <name evidence="7" type="ORF">Hypma_007843</name>
</gene>
<evidence type="ECO:0000256" key="1">
    <source>
        <dbReference type="ARBA" id="ARBA00001917"/>
    </source>
</evidence>
<dbReference type="InterPro" id="IPR002563">
    <property type="entry name" value="Flavin_Rdtase-like_dom"/>
</dbReference>
<dbReference type="PANTHER" id="PTHR33798">
    <property type="entry name" value="FLAVOPROTEIN OXYGENASE"/>
    <property type="match status" value="1"/>
</dbReference>
<accession>A0A369K3E4</accession>
<sequence length="273" mass="30014">MTTTSSSLPLFNSTASLTLTQPPQPSWKVGDGLSSTETKWMENGEETRKTWDMDTTPPKDAYKLLTSSVVPRPIAFVSSLSVDGVPNLAPFSYFSMVSHNPPLVSISFRLSPARPKDSRENIIATKEFTVNIISEPLVEAANASSVESPADVDEWILSGLTMVPSEHVKPSYIKESAVSMECELYSFQDISPPKSTEITTTLVLGLVKKIHVRPSVLDADGDGIDPSKLRPVARLGNRTYSRLLDVFDLPRIPWETVSDAYEDLRLSKGQNVN</sequence>
<proteinExistence type="inferred from homology"/>
<dbReference type="Gene3D" id="2.30.110.10">
    <property type="entry name" value="Electron Transport, Fmn-binding Protein, Chain A"/>
    <property type="match status" value="1"/>
</dbReference>
<comment type="caution">
    <text evidence="7">The sequence shown here is derived from an EMBL/GenBank/DDBJ whole genome shotgun (WGS) entry which is preliminary data.</text>
</comment>
<protein>
    <submittedName>
        <fullName evidence="7">Uncharacterized protein YwrF</fullName>
    </submittedName>
</protein>
<keyword evidence="8" id="KW-1185">Reference proteome</keyword>
<name>A0A369K3E4_HYPMA</name>
<dbReference type="Proteomes" id="UP000076154">
    <property type="component" value="Unassembled WGS sequence"/>
</dbReference>
<dbReference type="GO" id="GO:0010181">
    <property type="term" value="F:FMN binding"/>
    <property type="evidence" value="ECO:0007669"/>
    <property type="project" value="InterPro"/>
</dbReference>
<feature type="region of interest" description="Disordered" evidence="5">
    <location>
        <begin position="15"/>
        <end position="34"/>
    </location>
</feature>
<dbReference type="InParanoid" id="A0A369K3E4"/>
<keyword evidence="2" id="KW-0285">Flavoprotein</keyword>
<dbReference type="SMART" id="SM00903">
    <property type="entry name" value="Flavin_Reduct"/>
    <property type="match status" value="1"/>
</dbReference>
<dbReference type="PANTHER" id="PTHR33798:SF5">
    <property type="entry name" value="FLAVIN REDUCTASE LIKE DOMAIN-CONTAINING PROTEIN"/>
    <property type="match status" value="1"/>
</dbReference>
<dbReference type="EMBL" id="LUEZ02000041">
    <property type="protein sequence ID" value="RDB25416.1"/>
    <property type="molecule type" value="Genomic_DNA"/>
</dbReference>
<evidence type="ECO:0000313" key="7">
    <source>
        <dbReference type="EMBL" id="RDB25416.1"/>
    </source>
</evidence>
<organism evidence="7 8">
    <name type="scientific">Hypsizygus marmoreus</name>
    <name type="common">White beech mushroom</name>
    <name type="synonym">Agaricus marmoreus</name>
    <dbReference type="NCBI Taxonomy" id="39966"/>
    <lineage>
        <taxon>Eukaryota</taxon>
        <taxon>Fungi</taxon>
        <taxon>Dikarya</taxon>
        <taxon>Basidiomycota</taxon>
        <taxon>Agaricomycotina</taxon>
        <taxon>Agaricomycetes</taxon>
        <taxon>Agaricomycetidae</taxon>
        <taxon>Agaricales</taxon>
        <taxon>Tricholomatineae</taxon>
        <taxon>Lyophyllaceae</taxon>
        <taxon>Hypsizygus</taxon>
    </lineage>
</organism>
<evidence type="ECO:0000256" key="5">
    <source>
        <dbReference type="SAM" id="MobiDB-lite"/>
    </source>
</evidence>
<comment type="similarity">
    <text evidence="4">Belongs to the flavoredoxin family.</text>
</comment>
<evidence type="ECO:0000256" key="3">
    <source>
        <dbReference type="ARBA" id="ARBA00022643"/>
    </source>
</evidence>
<dbReference type="Pfam" id="PF01613">
    <property type="entry name" value="Flavin_Reduct"/>
    <property type="match status" value="1"/>
</dbReference>
<keyword evidence="3" id="KW-0288">FMN</keyword>
<feature type="domain" description="Flavin reductase like" evidence="6">
    <location>
        <begin position="67"/>
        <end position="227"/>
    </location>
</feature>
<evidence type="ECO:0000313" key="8">
    <source>
        <dbReference type="Proteomes" id="UP000076154"/>
    </source>
</evidence>
<comment type="cofactor">
    <cofactor evidence="1">
        <name>FMN</name>
        <dbReference type="ChEBI" id="CHEBI:58210"/>
    </cofactor>
</comment>
<dbReference type="AlphaFoldDB" id="A0A369K3E4"/>
<dbReference type="InterPro" id="IPR012349">
    <property type="entry name" value="Split_barrel_FMN-bd"/>
</dbReference>
<dbReference type="SUPFAM" id="SSF50475">
    <property type="entry name" value="FMN-binding split barrel"/>
    <property type="match status" value="1"/>
</dbReference>